<feature type="compositionally biased region" description="Low complexity" evidence="1">
    <location>
        <begin position="147"/>
        <end position="164"/>
    </location>
</feature>
<evidence type="ECO:0000313" key="2">
    <source>
        <dbReference type="EMBL" id="KAF8400265.1"/>
    </source>
</evidence>
<dbReference type="Proteomes" id="UP000655225">
    <property type="component" value="Unassembled WGS sequence"/>
</dbReference>
<name>A0A834Z4B9_TETSI</name>
<dbReference type="AlphaFoldDB" id="A0A834Z4B9"/>
<comment type="caution">
    <text evidence="2">The sequence shown here is derived from an EMBL/GenBank/DDBJ whole genome shotgun (WGS) entry which is preliminary data.</text>
</comment>
<feature type="region of interest" description="Disordered" evidence="1">
    <location>
        <begin position="202"/>
        <end position="235"/>
    </location>
</feature>
<protein>
    <submittedName>
        <fullName evidence="2">Uncharacterized protein</fullName>
    </submittedName>
</protein>
<dbReference type="OrthoDB" id="8062037at2759"/>
<accession>A0A834Z4B9</accession>
<organism evidence="2 3">
    <name type="scientific">Tetracentron sinense</name>
    <name type="common">Spur-leaf</name>
    <dbReference type="NCBI Taxonomy" id="13715"/>
    <lineage>
        <taxon>Eukaryota</taxon>
        <taxon>Viridiplantae</taxon>
        <taxon>Streptophyta</taxon>
        <taxon>Embryophyta</taxon>
        <taxon>Tracheophyta</taxon>
        <taxon>Spermatophyta</taxon>
        <taxon>Magnoliopsida</taxon>
        <taxon>Trochodendrales</taxon>
        <taxon>Trochodendraceae</taxon>
        <taxon>Tetracentron</taxon>
    </lineage>
</organism>
<evidence type="ECO:0000313" key="3">
    <source>
        <dbReference type="Proteomes" id="UP000655225"/>
    </source>
</evidence>
<gene>
    <name evidence="2" type="ORF">HHK36_013562</name>
</gene>
<feature type="compositionally biased region" description="Polar residues" evidence="1">
    <location>
        <begin position="202"/>
        <end position="211"/>
    </location>
</feature>
<reference evidence="2 3" key="1">
    <citation type="submission" date="2020-04" db="EMBL/GenBank/DDBJ databases">
        <title>Plant Genome Project.</title>
        <authorList>
            <person name="Zhang R.-G."/>
        </authorList>
    </citation>
    <scope>NUCLEOTIDE SEQUENCE [LARGE SCALE GENOMIC DNA]</scope>
    <source>
        <strain evidence="2">YNK0</strain>
        <tissue evidence="2">Leaf</tissue>
    </source>
</reference>
<dbReference type="EMBL" id="JABCRI010000009">
    <property type="protein sequence ID" value="KAF8400265.1"/>
    <property type="molecule type" value="Genomic_DNA"/>
</dbReference>
<sequence length="303" mass="33552">MNYPLLYMDEHTSKRAVGGLAVARKGSGSAFRDVSNNENQRFQCYNQSSTRLNSMKGTQIGSSDRAKYSGSFQSARRKTIFGSSSKMYSTVDTEVSEVIPSTLRIQTGLPKPEDAESGVLQRFSALEEVASYNIASNTKSQKQIHQRSGSGSSDTSLGSSVRRSFASRNNSQVANPAYLGQGANSSRHGLRNLRCTSISDVLPSGCSSSDSSHVRSKERRCGNSENLHSRPIPHPEDGIHLPFQGLSRHQDGFQRYNMDGIAEVFLALERIEQDEELTYEHRDMRLDIDNLSYEVSFFSDNAL</sequence>
<proteinExistence type="predicted"/>
<feature type="compositionally biased region" description="Basic and acidic residues" evidence="1">
    <location>
        <begin position="212"/>
        <end position="222"/>
    </location>
</feature>
<feature type="region of interest" description="Disordered" evidence="1">
    <location>
        <begin position="137"/>
        <end position="186"/>
    </location>
</feature>
<evidence type="ECO:0000256" key="1">
    <source>
        <dbReference type="SAM" id="MobiDB-lite"/>
    </source>
</evidence>
<keyword evidence="3" id="KW-1185">Reference proteome</keyword>